<protein>
    <submittedName>
        <fullName evidence="3">Uncharacterized protein</fullName>
    </submittedName>
</protein>
<reference evidence="3 4" key="1">
    <citation type="submission" date="2016-06" db="EMBL/GenBank/DDBJ databases">
        <title>Comparative genomics of the ectomycorrhizal sister species Rhizopogon vinicolor and Rhizopogon vesiculosus (Basidiomycota: Boletales) reveals a divergence of the mating type B locus.</title>
        <authorList>
            <consortium name="DOE Joint Genome Institute"/>
            <person name="Mujic A.B."/>
            <person name="Kuo A."/>
            <person name="Tritt A."/>
            <person name="Lipzen A."/>
            <person name="Chen C."/>
            <person name="Johnson J."/>
            <person name="Sharma A."/>
            <person name="Barry K."/>
            <person name="Grigoriev I.V."/>
            <person name="Spatafora J.W."/>
        </authorList>
    </citation>
    <scope>NUCLEOTIDE SEQUENCE [LARGE SCALE GENOMIC DNA]</scope>
    <source>
        <strain evidence="3 4">AM-OR11-026</strain>
    </source>
</reference>
<evidence type="ECO:0000256" key="1">
    <source>
        <dbReference type="SAM" id="MobiDB-lite"/>
    </source>
</evidence>
<accession>A0A1B7NEY3</accession>
<name>A0A1B7NEY3_9AGAM</name>
<evidence type="ECO:0000313" key="4">
    <source>
        <dbReference type="Proteomes" id="UP000092154"/>
    </source>
</evidence>
<dbReference type="AlphaFoldDB" id="A0A1B7NEY3"/>
<sequence length="615" mass="69604">MPGSHEARRLANHVRMLRNILSKYLAFPLQLVRHLLHTLLQLSSRIASRQFQRIHTNGRPERVSRSSQPPIVSQCNSNSQPSSPPGGRGPACNASILPIHSMPSPSSPPLQPPTTALVSTNLQSQKLKFGPFTPSEVLRYDKPPSIKRINKWESIEPLMRDYSDILDAGSWCARVHPEGALYFHDPTRHVYTDSNLQHLVRRCAMDSHVDELLVLATTSGLQLSDGGIELVVQLLRDQQLDQICGYYFVDHPKRLLFWVEKQSTEKIFVGVQGIEKLSHIKYAVEHQYWRHCELYPNKKLPCSQLLKDLRELVVHASAETITSDLSLSPFDGEELSKILELIGHLQENVQDGYHPHSICVISRFMRYFTRAKFFNFYGLPAARLDADQSVYLKEKRSKIILALSWAFNVALFGAPESHMSELRRVWVDRSINSPRWKNFNNKLSSEWSGITMYSTVMIAVDVSFLAVPSVSNQDSQSVTTISTYISVFCIVGSLVVSLFLTRQNRQYGQESADKAVDFLTKMTGSAFGTKALATVHGLPYAMLLWGMVYFVLAFSYQVFSLTPTLTLATTGSACGLVVLFALWLIYAARDFHLSVWLPSLLKDWYCRARQAIRSR</sequence>
<keyword evidence="2" id="KW-0472">Membrane</keyword>
<evidence type="ECO:0000313" key="3">
    <source>
        <dbReference type="EMBL" id="OAX43354.1"/>
    </source>
</evidence>
<feature type="transmembrane region" description="Helical" evidence="2">
    <location>
        <begin position="565"/>
        <end position="586"/>
    </location>
</feature>
<feature type="transmembrane region" description="Helical" evidence="2">
    <location>
        <begin position="540"/>
        <end position="559"/>
    </location>
</feature>
<feature type="compositionally biased region" description="Low complexity" evidence="1">
    <location>
        <begin position="95"/>
        <end position="104"/>
    </location>
</feature>
<dbReference type="Proteomes" id="UP000092154">
    <property type="component" value="Unassembled WGS sequence"/>
</dbReference>
<feature type="region of interest" description="Disordered" evidence="1">
    <location>
        <begin position="56"/>
        <end position="113"/>
    </location>
</feature>
<keyword evidence="4" id="KW-1185">Reference proteome</keyword>
<dbReference type="EMBL" id="KV448139">
    <property type="protein sequence ID" value="OAX43354.1"/>
    <property type="molecule type" value="Genomic_DNA"/>
</dbReference>
<proteinExistence type="predicted"/>
<evidence type="ECO:0000256" key="2">
    <source>
        <dbReference type="SAM" id="Phobius"/>
    </source>
</evidence>
<dbReference type="OrthoDB" id="2657661at2759"/>
<dbReference type="InParanoid" id="A0A1B7NEY3"/>
<organism evidence="3 4">
    <name type="scientific">Rhizopogon vinicolor AM-OR11-026</name>
    <dbReference type="NCBI Taxonomy" id="1314800"/>
    <lineage>
        <taxon>Eukaryota</taxon>
        <taxon>Fungi</taxon>
        <taxon>Dikarya</taxon>
        <taxon>Basidiomycota</taxon>
        <taxon>Agaricomycotina</taxon>
        <taxon>Agaricomycetes</taxon>
        <taxon>Agaricomycetidae</taxon>
        <taxon>Boletales</taxon>
        <taxon>Suillineae</taxon>
        <taxon>Rhizopogonaceae</taxon>
        <taxon>Rhizopogon</taxon>
    </lineage>
</organism>
<gene>
    <name evidence="3" type="ORF">K503DRAFT_765913</name>
</gene>
<feature type="transmembrane region" description="Helical" evidence="2">
    <location>
        <begin position="481"/>
        <end position="500"/>
    </location>
</feature>
<keyword evidence="2" id="KW-1133">Transmembrane helix</keyword>
<keyword evidence="2" id="KW-0812">Transmembrane</keyword>